<dbReference type="OrthoDB" id="39734at2759"/>
<dbReference type="GO" id="GO:0005524">
    <property type="term" value="F:ATP binding"/>
    <property type="evidence" value="ECO:0007669"/>
    <property type="project" value="UniProtKB-KW"/>
</dbReference>
<feature type="compositionally biased region" description="Polar residues" evidence="10">
    <location>
        <begin position="2791"/>
        <end position="2803"/>
    </location>
</feature>
<evidence type="ECO:0000313" key="12">
    <source>
        <dbReference type="EMBL" id="TPX36293.1"/>
    </source>
</evidence>
<dbReference type="RefSeq" id="XP_031026606.1">
    <property type="nucleotide sequence ID" value="XM_031167349.1"/>
</dbReference>
<dbReference type="GeneID" id="42002646"/>
<dbReference type="Pfam" id="PF00004">
    <property type="entry name" value="AAA"/>
    <property type="match status" value="1"/>
</dbReference>
<dbReference type="InterPro" id="IPR000210">
    <property type="entry name" value="BTB/POZ_dom"/>
</dbReference>
<evidence type="ECO:0000313" key="13">
    <source>
        <dbReference type="Proteomes" id="UP000319731"/>
    </source>
</evidence>
<feature type="compositionally biased region" description="Acidic residues" evidence="10">
    <location>
        <begin position="1373"/>
        <end position="1382"/>
    </location>
</feature>
<keyword evidence="13" id="KW-1185">Reference proteome</keyword>
<dbReference type="SMART" id="SM00707">
    <property type="entry name" value="RPEL"/>
    <property type="match status" value="3"/>
</dbReference>
<feature type="region of interest" description="Disordered" evidence="10">
    <location>
        <begin position="1790"/>
        <end position="1820"/>
    </location>
</feature>
<dbReference type="GO" id="GO:0016887">
    <property type="term" value="F:ATP hydrolysis activity"/>
    <property type="evidence" value="ECO:0007669"/>
    <property type="project" value="InterPro"/>
</dbReference>
<dbReference type="PROSITE" id="PS00674">
    <property type="entry name" value="AAA"/>
    <property type="match status" value="1"/>
</dbReference>
<evidence type="ECO:0000256" key="1">
    <source>
        <dbReference type="ARBA" id="ARBA00004572"/>
    </source>
</evidence>
<dbReference type="SUPFAM" id="SSF74924">
    <property type="entry name" value="Cap-Gly domain"/>
    <property type="match status" value="1"/>
</dbReference>
<dbReference type="EMBL" id="QEAO01000005">
    <property type="protein sequence ID" value="TPX36293.1"/>
    <property type="molecule type" value="Genomic_DNA"/>
</dbReference>
<dbReference type="InterPro" id="IPR051701">
    <property type="entry name" value="Mito_OM_Translocase_MSP1"/>
</dbReference>
<feature type="region of interest" description="Disordered" evidence="10">
    <location>
        <begin position="2701"/>
        <end position="2776"/>
    </location>
</feature>
<comment type="caution">
    <text evidence="12">The sequence shown here is derived from an EMBL/GenBank/DDBJ whole genome shotgun (WGS) entry which is preliminary data.</text>
</comment>
<proteinExistence type="predicted"/>
<evidence type="ECO:0000259" key="11">
    <source>
        <dbReference type="PROSITE" id="PS50097"/>
    </source>
</evidence>
<dbReference type="InterPro" id="IPR000172">
    <property type="entry name" value="GMC_OxRdtase_N"/>
</dbReference>
<dbReference type="STRING" id="1806994.A0A507CFK5"/>
<dbReference type="InterPro" id="IPR000938">
    <property type="entry name" value="CAP-Gly_domain"/>
</dbReference>
<feature type="domain" description="BTB" evidence="11">
    <location>
        <begin position="2298"/>
        <end position="2372"/>
    </location>
</feature>
<dbReference type="GO" id="GO:0005741">
    <property type="term" value="C:mitochondrial outer membrane"/>
    <property type="evidence" value="ECO:0007669"/>
    <property type="project" value="UniProtKB-SubCell"/>
</dbReference>
<keyword evidence="8" id="KW-0496">Mitochondrion</keyword>
<feature type="compositionally biased region" description="Polar residues" evidence="10">
    <location>
        <begin position="1358"/>
        <end position="1371"/>
    </location>
</feature>
<feature type="compositionally biased region" description="Polar residues" evidence="10">
    <location>
        <begin position="206"/>
        <end position="219"/>
    </location>
</feature>
<dbReference type="InterPro" id="IPR036859">
    <property type="entry name" value="CAP-Gly_dom_sf"/>
</dbReference>
<feature type="compositionally biased region" description="Polar residues" evidence="10">
    <location>
        <begin position="1212"/>
        <end position="1225"/>
    </location>
</feature>
<dbReference type="SMART" id="SM00225">
    <property type="entry name" value="BTB"/>
    <property type="match status" value="1"/>
</dbReference>
<evidence type="ECO:0000256" key="2">
    <source>
        <dbReference type="ARBA" id="ARBA00022630"/>
    </source>
</evidence>
<feature type="repeat" description="RPEL" evidence="9">
    <location>
        <begin position="2843"/>
        <end position="2868"/>
    </location>
</feature>
<evidence type="ECO:0000256" key="5">
    <source>
        <dbReference type="ARBA" id="ARBA00022787"/>
    </source>
</evidence>
<evidence type="ECO:0000256" key="10">
    <source>
        <dbReference type="SAM" id="MobiDB-lite"/>
    </source>
</evidence>
<dbReference type="SUPFAM" id="SSF52540">
    <property type="entry name" value="P-loop containing nucleoside triphosphate hydrolases"/>
    <property type="match status" value="1"/>
</dbReference>
<dbReference type="SMART" id="SM01052">
    <property type="entry name" value="CAP_GLY"/>
    <property type="match status" value="1"/>
</dbReference>
<dbReference type="InterPro" id="IPR011333">
    <property type="entry name" value="SKP1/BTB/POZ_sf"/>
</dbReference>
<sequence>MAPGPREAPWQTEARSKDRLVGARPAPSNFDVEGYEHIKDLASHVAPPHHTNERKWDLVFRKSLSVPSQQHQDPQQYQYQTPPASPRPKSLWPSSLAKRSSNSKRGSIEGQYAGAPVLIVEPPHDDQVPVESQYRITARTNHDLYTVIPSGGDANTTIHSSPYGVISTRDVDPTADHPTLNQQASDLTLNNNASPWPENTEHQHQTPELSLNDTPSLSPKRNERKHKPWQLFGSKNHEPVAAPVDTDSSEVSQVRFDSTPTPSETREAAATAAASSSPRKGNSRSRALEREMARAARGNEDSAFLPQSFLSKRLQRKMPKENLKDEPVVNATNMEQLPPIASPYPIASNVPTKNALDLSPRSSLRNSSANAKRKSINKSLGIESPHPPLPVLPNKHVFSDPQRTALTALVDTYISPLTALETDILVESHLSHFPPPPGETLDSYRDALKAFASMSASELGAVEGISRVLVGGPAGSKREYDRVLVSRLLSTLANPLALWSILPNKLVPKDMRWKPFASFSRNIREEVVIGMTASKTRWVQEALLLVSSLTYNIVYSKAQMPGQQQQQQQQQQMQHQEQPSTTETTDTNIVVDTSKNPAWRTMGYEGPVVEWERRHVQSGGGGFRFIDVEAWGEVQRRRASFLYAGGGFVQGWGLKRKPIEFECDVIVIGSGAGGAVVAAEVSKAGYKVIVVEKGMYVTPSRAAAANVDLEVEMFEGDNLMHSEDLKTTVLTGSTWGGSAMVGWNACAAPPAEILSTWAKAFNLPKLETESFQGSLSYIQSRVQAATKTPAPRSASEILKNGATTLDYSASPIPISEHGHDPGSFLKEAGDFGAIFMEGVRATRINRSRPHGKATGIEGVLITSGTRIKITASIVVAAAGALATPRLLQASGLRNPNIGNNLALHPSTLVLATSMNQVVERVDALSYECTESPSISITTPSLSPSVLARMTPFVSGFHHKLIMARYRHLVPLMVTSTSRHVPHLNATKNTNCPKLIAPITPSETTHLVKGALVASALAVGAGANRVWSMQSGVEEYKVSPNDKSNLTRGPFWEWQSQVNRAGLGPVISTAQSGTCRMAGSDDMGAVNPDGEAFEAVNLFVADASLLPTPPGVPPMLTTWTLSHMVAQHVVERLGHLGVMKEVDLEEAGMVRNRIVVQTASKLAIRTLQRAGPRISSSLCVEAPSIELQQKRYASWSSINDNYTTRRSKRKELTSGSSNQASSTDGVQSDEHPIPTFVDFKPHGELTEDVGNKSTYPYYISQATINTLRALIGSQLSPYGAGNPKCLVLSCPHVGAGKYLDATIRAVAREQHAHVVVIDYPSVVRGVKLVQKAKKPQQQQQQQQQQPWNSFATFPISKSFSPSNFEPVNSNVVASDEDGANDDDDIDLYEEFEDAYDEDDRKNVTNLAREFQRSMPVRLNLTVRPDQSIVLAEPGRNDIVLSFQQTPPPSDGRTTSSSSPPSSSPLAYYAHDLSQLEIQQSVRELGNFLVATSRASPNNNIIINIRDLSDALQYGGNSGQYFVQSVLDMMTALSPHLPIVLVGSCHPSIFEAGNLSKDAAFYHLLFDGGATPKDSSIPSTAAARSQCGGLNLWHDNQLFASPIDQALDSFTRIDVPPPYSRLFAPESHAEMEVALDKWLSRMELDMRREVAETNWTSIRMSCLSRGVEFSDGASVTPPGRESHRLRVNKPILEQYVWPLEKIDRLVALAVGQSVTGSTQRSRDTPIVLSHHHFIKALTLIQDGDVSQIANERFGETEQTDDKLLPTTTNPKGGRGGAGSNTVVVENTAVNRTPVSGIPPATATTQAYQQQSTAAKTTKDESSRGLKSTLQYLKSRGHEVSAYEKKMLSTVIDPTSISVTFADLVLPAPTKLALQTLVTLPLLRPDHFATGILSQHGHNGVLLFGPPGTGKTLLAKAVAKASGARFMALALSDIFDKYVGEGEKHIRAAFSLARKLAPVVIFIDEIDGIFSARRGDGWNASRREIINEAMSEWDGLNSDNKGVIVMGATNRPFDLDDAVLRRMPRRILVDLPTEAQRASILQLHLAKENLDSSVSITDLAKRTNMYSGSDLKNLAVAAALSSVKESVMREMLGPEGADMPRAEVLSKLDSMEGYNESLMTVANTAGAASTSERVIHIEHFEKAFSEISASISDDTQSLVELKKWEQQFAKNGIKVPKSGYGFSFNSNTIKLPSRKVVEEPLADEISKYKEIVVTDLIIKIDGAQVERNVHKLILLGQIEARNRLSDYCIDACSLEHQDTITLKPETTETELDYLIKAAYNFGFDFPEGWGLQDVFESEALSDVTITVLDHNDNIYELPAHRLIITTRIPFCRALFSSPWADSSSSVIKLDETCVTAFTLPFILKYAYGIPLELPTTSAELQAIYSGADYLGMTGLCSRIISTLYTHTTDTEILRLARWAKDVNQPDIINDCEKVMIENFEAVCKWSKTTFWTLSSDTELRSAVIRAVVDGITVTNCVSYLGMAVRIPKSISGKSQREAMNIRDACDLIRTRAKDTIVASFPEVCEKSSYLVRLVGGAGFGAEYVEETLKAVTASLKETNVISHIQTIQRLRERSFASSGRSDVRDMVEEAYNQCIQYATRRWISLKQKGAFVEPETLLQDDHLIRNGTGRILGEETRGIRPVLLDADRTQRPATAPVASPTRSGIVIGSRVLVAGRSGGPGVVKFIGTPRRGLGEFLGIELDEAREGRGGDGSIDGVRVKPAAPPSPTASSQKNMSLRDLRGHGPYEPSREIGQDGAGSRMGSDGNLRGSLTRGQGKTLGSIVSDFGKKLSSRNLGESMRNVSSPKTAEPELKSAVSLPRIAPSTPTAATPEPKEDEETQPLARRESLSKKLRARPTKVDLKLRNILRVDSQDSMTDLTNAGPLEKSLNFERRSEQLRSILKARPAKSELHDMNILRGGESDINLFHEQERNRRQSLQDVLEGKLTNRPRIDEIDAKILNFAETVEVLPTFRKSEYNRKPDGNATFRKLTPQLKVQIREELNQFKKNEMPVHENSRPNTCFH</sequence>
<evidence type="ECO:0000256" key="6">
    <source>
        <dbReference type="ARBA" id="ARBA00022840"/>
    </source>
</evidence>
<feature type="compositionally biased region" description="Low complexity" evidence="10">
    <location>
        <begin position="1449"/>
        <end position="1463"/>
    </location>
</feature>
<dbReference type="Gene3D" id="3.50.50.60">
    <property type="entry name" value="FAD/NAD(P)-binding domain"/>
    <property type="match status" value="2"/>
</dbReference>
<feature type="compositionally biased region" description="Low complexity" evidence="10">
    <location>
        <begin position="564"/>
        <end position="578"/>
    </location>
</feature>
<dbReference type="Pfam" id="PF00890">
    <property type="entry name" value="FAD_binding_2"/>
    <property type="match status" value="1"/>
</dbReference>
<feature type="compositionally biased region" description="Low complexity" evidence="10">
    <location>
        <begin position="259"/>
        <end position="279"/>
    </location>
</feature>
<dbReference type="GO" id="GO:0050660">
    <property type="term" value="F:flavin adenine dinucleotide binding"/>
    <property type="evidence" value="ECO:0007669"/>
    <property type="project" value="InterPro"/>
</dbReference>
<evidence type="ECO:0000256" key="8">
    <source>
        <dbReference type="ARBA" id="ARBA00023128"/>
    </source>
</evidence>
<dbReference type="Gene3D" id="6.10.140.2040">
    <property type="match status" value="1"/>
</dbReference>
<feature type="region of interest" description="Disordered" evidence="10">
    <location>
        <begin position="1358"/>
        <end position="1382"/>
    </location>
</feature>
<keyword evidence="5" id="KW-0472">Membrane</keyword>
<protein>
    <recommendedName>
        <fullName evidence="11">BTB domain-containing protein</fullName>
    </recommendedName>
</protein>
<feature type="compositionally biased region" description="Low complexity" evidence="10">
    <location>
        <begin position="67"/>
        <end position="82"/>
    </location>
</feature>
<dbReference type="PROSITE" id="PS50097">
    <property type="entry name" value="BTB"/>
    <property type="match status" value="1"/>
</dbReference>
<dbReference type="Gene3D" id="1.10.8.60">
    <property type="match status" value="1"/>
</dbReference>
<dbReference type="SUPFAM" id="SSF54695">
    <property type="entry name" value="POZ domain"/>
    <property type="match status" value="1"/>
</dbReference>
<organism evidence="12 13">
    <name type="scientific">Synchytrium microbalum</name>
    <dbReference type="NCBI Taxonomy" id="1806994"/>
    <lineage>
        <taxon>Eukaryota</taxon>
        <taxon>Fungi</taxon>
        <taxon>Fungi incertae sedis</taxon>
        <taxon>Chytridiomycota</taxon>
        <taxon>Chytridiomycota incertae sedis</taxon>
        <taxon>Chytridiomycetes</taxon>
        <taxon>Synchytriales</taxon>
        <taxon>Synchytriaceae</taxon>
        <taxon>Synchytrium</taxon>
    </lineage>
</organism>
<evidence type="ECO:0000256" key="3">
    <source>
        <dbReference type="ARBA" id="ARBA00022737"/>
    </source>
</evidence>
<dbReference type="PROSITE" id="PS51073">
    <property type="entry name" value="RPEL"/>
    <property type="match status" value="1"/>
</dbReference>
<keyword evidence="3" id="KW-0677">Repeat</keyword>
<feature type="region of interest" description="Disordered" evidence="10">
    <location>
        <begin position="65"/>
        <end position="108"/>
    </location>
</feature>
<feature type="region of interest" description="Disordered" evidence="10">
    <location>
        <begin position="564"/>
        <end position="588"/>
    </location>
</feature>
<dbReference type="InterPro" id="IPR004018">
    <property type="entry name" value="RPEL_repeat"/>
</dbReference>
<dbReference type="InterPro" id="IPR003593">
    <property type="entry name" value="AAA+_ATPase"/>
</dbReference>
<dbReference type="InterPro" id="IPR036188">
    <property type="entry name" value="FAD/NAD-bd_sf"/>
</dbReference>
<dbReference type="Proteomes" id="UP000319731">
    <property type="component" value="Unassembled WGS sequence"/>
</dbReference>
<dbReference type="GO" id="GO:0016614">
    <property type="term" value="F:oxidoreductase activity, acting on CH-OH group of donors"/>
    <property type="evidence" value="ECO:0007669"/>
    <property type="project" value="InterPro"/>
</dbReference>
<dbReference type="Gene3D" id="2.30.30.190">
    <property type="entry name" value="CAP Gly-rich-like domain"/>
    <property type="match status" value="1"/>
</dbReference>
<gene>
    <name evidence="12" type="ORF">SmJEL517_g01421</name>
</gene>
<evidence type="ECO:0000256" key="9">
    <source>
        <dbReference type="PROSITE-ProRule" id="PRU00401"/>
    </source>
</evidence>
<dbReference type="InterPro" id="IPR003953">
    <property type="entry name" value="FAD-dep_OxRdtase_2_FAD-bd"/>
</dbReference>
<dbReference type="PANTHER" id="PTHR45644:SF56">
    <property type="entry name" value="AAA ATPASE, PUTATIVE (AFU_ORTHOLOGUE AFUA_2G12920)-RELATED"/>
    <property type="match status" value="1"/>
</dbReference>
<keyword evidence="5" id="KW-1000">Mitochondrion outer membrane</keyword>
<feature type="compositionally biased region" description="Basic and acidic residues" evidence="10">
    <location>
        <begin position="286"/>
        <end position="300"/>
    </location>
</feature>
<dbReference type="SMART" id="SM00382">
    <property type="entry name" value="AAA"/>
    <property type="match status" value="1"/>
</dbReference>
<dbReference type="InterPro" id="IPR003960">
    <property type="entry name" value="ATPase_AAA_CS"/>
</dbReference>
<comment type="subcellular location">
    <subcellularLocation>
        <location evidence="1">Mitochondrion outer membrane</location>
        <topology evidence="1">Single-pass membrane protein</topology>
    </subcellularLocation>
</comment>
<dbReference type="InterPro" id="IPR003959">
    <property type="entry name" value="ATPase_AAA_core"/>
</dbReference>
<keyword evidence="7" id="KW-0560">Oxidoreductase</keyword>
<evidence type="ECO:0000256" key="4">
    <source>
        <dbReference type="ARBA" id="ARBA00022741"/>
    </source>
</evidence>
<feature type="compositionally biased region" description="Basic and acidic residues" evidence="10">
    <location>
        <begin position="2733"/>
        <end position="2750"/>
    </location>
</feature>
<dbReference type="PANTHER" id="PTHR45644">
    <property type="entry name" value="AAA ATPASE, PUTATIVE (AFU_ORTHOLOGUE AFUA_2G12920)-RELATED-RELATED"/>
    <property type="match status" value="1"/>
</dbReference>
<feature type="compositionally biased region" description="Polar residues" evidence="10">
    <location>
        <begin position="579"/>
        <end position="588"/>
    </location>
</feature>
<dbReference type="CDD" id="cd18186">
    <property type="entry name" value="BTB_POZ_ZBTB_KLHL-like"/>
    <property type="match status" value="1"/>
</dbReference>
<name>A0A507CFK5_9FUNG</name>
<dbReference type="SUPFAM" id="SSF51905">
    <property type="entry name" value="FAD/NAD(P)-binding domain"/>
    <property type="match status" value="1"/>
</dbReference>
<feature type="region of interest" description="Disordered" evidence="10">
    <location>
        <begin position="1205"/>
        <end position="1240"/>
    </location>
</feature>
<feature type="compositionally biased region" description="Low complexity" evidence="10">
    <location>
        <begin position="1798"/>
        <end position="1813"/>
    </location>
</feature>
<feature type="compositionally biased region" description="Polar residues" evidence="10">
    <location>
        <begin position="249"/>
        <end position="258"/>
    </location>
</feature>
<feature type="region of interest" description="Disordered" evidence="10">
    <location>
        <begin position="1442"/>
        <end position="1463"/>
    </location>
</feature>
<feature type="region of interest" description="Disordered" evidence="10">
    <location>
        <begin position="2791"/>
        <end position="2850"/>
    </location>
</feature>
<dbReference type="Pfam" id="PF00732">
    <property type="entry name" value="GMC_oxred_N"/>
    <property type="match status" value="1"/>
</dbReference>
<keyword evidence="4" id="KW-0547">Nucleotide-binding</keyword>
<feature type="region of interest" description="Disordered" evidence="10">
    <location>
        <begin position="157"/>
        <end position="300"/>
    </location>
</feature>
<feature type="region of interest" description="Disordered" evidence="10">
    <location>
        <begin position="1753"/>
        <end position="1778"/>
    </location>
</feature>
<dbReference type="InterPro" id="IPR027417">
    <property type="entry name" value="P-loop_NTPase"/>
</dbReference>
<dbReference type="Gene3D" id="3.30.710.10">
    <property type="entry name" value="Potassium Channel Kv1.1, Chain A"/>
    <property type="match status" value="1"/>
</dbReference>
<dbReference type="InterPro" id="IPR007867">
    <property type="entry name" value="GMC_OxRtase_C"/>
</dbReference>
<dbReference type="Pfam" id="PF17862">
    <property type="entry name" value="AAA_lid_3"/>
    <property type="match status" value="1"/>
</dbReference>
<reference evidence="12 13" key="1">
    <citation type="journal article" date="2019" name="Sci. Rep.">
        <title>Comparative genomics of chytrid fungi reveal insights into the obligate biotrophic and pathogenic lifestyle of Synchytrium endobioticum.</title>
        <authorList>
            <person name="van de Vossenberg B.T.L.H."/>
            <person name="Warris S."/>
            <person name="Nguyen H.D.T."/>
            <person name="van Gent-Pelzer M.P.E."/>
            <person name="Joly D.L."/>
            <person name="van de Geest H.C."/>
            <person name="Bonants P.J.M."/>
            <person name="Smith D.S."/>
            <person name="Levesque C.A."/>
            <person name="van der Lee T.A.J."/>
        </authorList>
    </citation>
    <scope>NUCLEOTIDE SEQUENCE [LARGE SCALE GENOMIC DNA]</scope>
    <source>
        <strain evidence="12 13">JEL517</strain>
    </source>
</reference>
<dbReference type="Gene3D" id="3.40.50.300">
    <property type="entry name" value="P-loop containing nucleotide triphosphate hydrolases"/>
    <property type="match status" value="1"/>
</dbReference>
<evidence type="ECO:0000256" key="7">
    <source>
        <dbReference type="ARBA" id="ARBA00023002"/>
    </source>
</evidence>
<dbReference type="Pfam" id="PF00651">
    <property type="entry name" value="BTB"/>
    <property type="match status" value="1"/>
</dbReference>
<keyword evidence="2" id="KW-0285">Flavoprotein</keyword>
<feature type="region of interest" description="Disordered" evidence="10">
    <location>
        <begin position="1"/>
        <end position="30"/>
    </location>
</feature>
<dbReference type="InterPro" id="IPR041569">
    <property type="entry name" value="AAA_lid_3"/>
</dbReference>
<dbReference type="Pfam" id="PF05199">
    <property type="entry name" value="GMC_oxred_C"/>
    <property type="match status" value="1"/>
</dbReference>
<feature type="compositionally biased region" description="Low complexity" evidence="10">
    <location>
        <begin position="2819"/>
        <end position="2828"/>
    </location>
</feature>
<feature type="compositionally biased region" description="Polar residues" evidence="10">
    <location>
        <begin position="179"/>
        <end position="194"/>
    </location>
</feature>
<accession>A0A507CFK5</accession>
<keyword evidence="6" id="KW-0067">ATP-binding</keyword>